<feature type="chain" id="PRO_5030106487" description="Exo-alpha-sialidase" evidence="2">
    <location>
        <begin position="22"/>
        <end position="720"/>
    </location>
</feature>
<gene>
    <name evidence="3" type="ORF">FIV42_13720</name>
</gene>
<evidence type="ECO:0000256" key="2">
    <source>
        <dbReference type="SAM" id="SignalP"/>
    </source>
</evidence>
<keyword evidence="4" id="KW-1185">Reference proteome</keyword>
<organism evidence="3 4">
    <name type="scientific">Persicimonas caeni</name>
    <dbReference type="NCBI Taxonomy" id="2292766"/>
    <lineage>
        <taxon>Bacteria</taxon>
        <taxon>Deltaproteobacteria</taxon>
        <taxon>Bradymonadales</taxon>
        <taxon>Bradymonadaceae</taxon>
        <taxon>Persicimonas</taxon>
    </lineage>
</organism>
<protein>
    <recommendedName>
        <fullName evidence="5">Exo-alpha-sialidase</fullName>
    </recommendedName>
</protein>
<evidence type="ECO:0000313" key="3">
    <source>
        <dbReference type="EMBL" id="QDG51767.1"/>
    </source>
</evidence>
<feature type="region of interest" description="Disordered" evidence="1">
    <location>
        <begin position="31"/>
        <end position="50"/>
    </location>
</feature>
<dbReference type="SUPFAM" id="SSF110296">
    <property type="entry name" value="Oligoxyloglucan reducing end-specific cellobiohydrolase"/>
    <property type="match status" value="1"/>
</dbReference>
<evidence type="ECO:0008006" key="5">
    <source>
        <dbReference type="Google" id="ProtNLM"/>
    </source>
</evidence>
<proteinExistence type="predicted"/>
<dbReference type="InterPro" id="IPR015943">
    <property type="entry name" value="WD40/YVTN_repeat-like_dom_sf"/>
</dbReference>
<name>A0A4Y6PUT6_PERCE</name>
<dbReference type="Proteomes" id="UP000315995">
    <property type="component" value="Chromosome"/>
</dbReference>
<dbReference type="CDD" id="cd15482">
    <property type="entry name" value="Sialidase_non-viral"/>
    <property type="match status" value="1"/>
</dbReference>
<dbReference type="RefSeq" id="WP_141198247.1">
    <property type="nucleotide sequence ID" value="NZ_CP041186.1"/>
</dbReference>
<dbReference type="AlphaFoldDB" id="A0A4Y6PUT6"/>
<sequence length="720" mass="80132">MTRATSVLTVFLLFVSVTACSDDTTHSQWDIGDRFAPDASAPEDASEPHEAQWQYLGSPPGSAGRFVGRIGPMAYFEHDDSLYRFSSETEWEEYETPPKNWDDGHPRILEVEQGHVFFVAGKPVYLSRDGGDSWQPRGPHPELAESIRFTKGWSIRSDSKALFLRSETELWRSADAGASWDVISESPIGYINRFESAHSYPSMMVPGLITLSEGDHLRLSTDSGQTWQTVDLDRWCTSYTRHYFMPSDGRYLFIPNGAGDVGEFDPVIGCRSVGEATIADRATFPEGYHGEVRGAVSLDGRVVARTRNQDLVRFDLETMRWNRIDRPFDAYQELHYIGGGSGAQMDRYLFELDGSSFAVRTLRGLWQTDDFGETWRPAGPPSAGISQIFEYGDRLVARRGAQLYGYVTKRIEDGTWAPLPVLADVFQYVEERQKGLFIRNGRLFATKAGSGSLYEVGGEGRESRLIWGEEPADHHSLGYFAPNSPAIDLQFRAGQVFIRAAGDVRHAVLPGSEEVADFQQSTSGGGGVWVAPSTDDDFERFGEGLPQATDEQTSSILSMTFVDSEIWVVTALFGVWRADIAEGRWTRAHEGLPTATNGSDAVPVHTLLATNDELYATSDEAIYIRRDDGWERLTGPGYAEEVQAGEVGDREPLHGFIKILTYRSELLAVSTNGIYRVDRDSGAHQPLWRPDEKILTAQVLSSGLYVGLENGLWRMAESSR</sequence>
<keyword evidence="2" id="KW-0732">Signal</keyword>
<dbReference type="Gene3D" id="2.130.10.10">
    <property type="entry name" value="YVTN repeat-like/Quinoprotein amine dehydrogenase"/>
    <property type="match status" value="1"/>
</dbReference>
<dbReference type="PROSITE" id="PS51257">
    <property type="entry name" value="PROKAR_LIPOPROTEIN"/>
    <property type="match status" value="1"/>
</dbReference>
<reference evidence="3 4" key="1">
    <citation type="submission" date="2019-06" db="EMBL/GenBank/DDBJ databases">
        <title>Persicimonas caeni gen. nov., sp. nov., a predatory bacterium isolated from solar saltern.</title>
        <authorList>
            <person name="Wang S."/>
        </authorList>
    </citation>
    <scope>NUCLEOTIDE SEQUENCE [LARGE SCALE GENOMIC DNA]</scope>
    <source>
        <strain evidence="3 4">YN101</strain>
    </source>
</reference>
<dbReference type="EMBL" id="CP041186">
    <property type="protein sequence ID" value="QDG51767.1"/>
    <property type="molecule type" value="Genomic_DNA"/>
</dbReference>
<accession>A0A5B8Y707</accession>
<accession>A0A4Y6PUT6</accession>
<dbReference type="OrthoDB" id="9764804at2"/>
<feature type="signal peptide" evidence="2">
    <location>
        <begin position="1"/>
        <end position="21"/>
    </location>
</feature>
<evidence type="ECO:0000256" key="1">
    <source>
        <dbReference type="SAM" id="MobiDB-lite"/>
    </source>
</evidence>
<evidence type="ECO:0000313" key="4">
    <source>
        <dbReference type="Proteomes" id="UP000315995"/>
    </source>
</evidence>